<dbReference type="SUPFAM" id="SSF56601">
    <property type="entry name" value="beta-lactamase/transpeptidase-like"/>
    <property type="match status" value="1"/>
</dbReference>
<dbReference type="OrthoDB" id="9762883at2"/>
<proteinExistence type="inferred from homology"/>
<evidence type="ECO:0000256" key="2">
    <source>
        <dbReference type="ARBA" id="ARBA00007898"/>
    </source>
</evidence>
<dbReference type="eggNOG" id="COG2602">
    <property type="taxonomic scope" value="Bacteria"/>
</dbReference>
<dbReference type="PROSITE" id="PS00337">
    <property type="entry name" value="BETA_LACTAMASE_D"/>
    <property type="match status" value="1"/>
</dbReference>
<dbReference type="GO" id="GO:0008800">
    <property type="term" value="F:beta-lactamase activity"/>
    <property type="evidence" value="ECO:0007669"/>
    <property type="project" value="UniProtKB-UniRule"/>
</dbReference>
<dbReference type="GO" id="GO:0046677">
    <property type="term" value="P:response to antibiotic"/>
    <property type="evidence" value="ECO:0007669"/>
    <property type="project" value="UniProtKB-UniRule"/>
</dbReference>
<evidence type="ECO:0000256" key="5">
    <source>
        <dbReference type="ARBA" id="ARBA00022801"/>
    </source>
</evidence>
<dbReference type="InterPro" id="IPR001460">
    <property type="entry name" value="PCN-bd_Tpept"/>
</dbReference>
<dbReference type="Gene3D" id="3.40.710.10">
    <property type="entry name" value="DD-peptidase/beta-lactamase superfamily"/>
    <property type="match status" value="1"/>
</dbReference>
<gene>
    <name evidence="11" type="ORF">SMGD1_0342</name>
</gene>
<name>H1FUA3_SULGG</name>
<dbReference type="PANTHER" id="PTHR30627:SF6">
    <property type="entry name" value="BETA-LACTAMASE YBXI-RELATED"/>
    <property type="match status" value="1"/>
</dbReference>
<feature type="domain" description="Penicillin-binding protein transpeptidase" evidence="10">
    <location>
        <begin position="47"/>
        <end position="250"/>
    </location>
</feature>
<evidence type="ECO:0000256" key="7">
    <source>
        <dbReference type="PIRSR" id="PIRSR602137-50"/>
    </source>
</evidence>
<evidence type="ECO:0000256" key="9">
    <source>
        <dbReference type="SAM" id="SignalP"/>
    </source>
</evidence>
<evidence type="ECO:0000256" key="3">
    <source>
        <dbReference type="ARBA" id="ARBA00012865"/>
    </source>
</evidence>
<dbReference type="GO" id="GO:0017001">
    <property type="term" value="P:antibiotic catabolic process"/>
    <property type="evidence" value="ECO:0007669"/>
    <property type="project" value="InterPro"/>
</dbReference>
<evidence type="ECO:0000313" key="12">
    <source>
        <dbReference type="Proteomes" id="UP000006431"/>
    </source>
</evidence>
<evidence type="ECO:0000313" key="11">
    <source>
        <dbReference type="EMBL" id="EHP28869.1"/>
    </source>
</evidence>
<keyword evidence="6 8" id="KW-0046">Antibiotic resistance</keyword>
<dbReference type="AlphaFoldDB" id="H1FUA3"/>
<dbReference type="InterPro" id="IPR002137">
    <property type="entry name" value="Beta-lactam_class-D_AS"/>
</dbReference>
<dbReference type="EMBL" id="AFRZ01000001">
    <property type="protein sequence ID" value="EHP28869.1"/>
    <property type="molecule type" value="Genomic_DNA"/>
</dbReference>
<reference evidence="11 12" key="1">
    <citation type="journal article" date="2012" name="Proc. Natl. Acad. Sci. U.S.A.">
        <title>Genome and physiology of a model Epsilonproteobacterium responsible for sulfide detoxification in marine oxygen depletion zones.</title>
        <authorList>
            <person name="Grote J."/>
            <person name="Schott T."/>
            <person name="Bruckner C.G."/>
            <person name="Glockner F.O."/>
            <person name="Jost G."/>
            <person name="Teeling H."/>
            <person name="Labrenz M."/>
            <person name="Jurgens K."/>
        </authorList>
    </citation>
    <scope>NUCLEOTIDE SEQUENCE [LARGE SCALE GENOMIC DNA]</scope>
    <source>
        <strain evidence="11 12">GD1</strain>
    </source>
</reference>
<accession>H1FUA3</accession>
<evidence type="ECO:0000256" key="8">
    <source>
        <dbReference type="RuleBase" id="RU361140"/>
    </source>
</evidence>
<feature type="signal peptide" evidence="9">
    <location>
        <begin position="1"/>
        <end position="22"/>
    </location>
</feature>
<dbReference type="GO" id="GO:0008658">
    <property type="term" value="F:penicillin binding"/>
    <property type="evidence" value="ECO:0007669"/>
    <property type="project" value="InterPro"/>
</dbReference>
<dbReference type="GO" id="GO:0071555">
    <property type="term" value="P:cell wall organization"/>
    <property type="evidence" value="ECO:0007669"/>
    <property type="project" value="TreeGrafter"/>
</dbReference>
<dbReference type="Pfam" id="PF00905">
    <property type="entry name" value="Transpeptidase"/>
    <property type="match status" value="1"/>
</dbReference>
<comment type="similarity">
    <text evidence="2 8">Belongs to the class-D beta-lactamase family.</text>
</comment>
<dbReference type="InterPro" id="IPR012338">
    <property type="entry name" value="Beta-lactam/transpept-like"/>
</dbReference>
<dbReference type="HOGENOM" id="CLU_035412_3_2_7"/>
<dbReference type="PATRIC" id="fig|929558.5.peg.340"/>
<dbReference type="EC" id="3.5.2.6" evidence="3 8"/>
<protein>
    <recommendedName>
        <fullName evidence="3 8">Beta-lactamase</fullName>
        <ecNumber evidence="3 8">3.5.2.6</ecNumber>
    </recommendedName>
</protein>
<comment type="caution">
    <text evidence="11">The sequence shown here is derived from an EMBL/GenBank/DDBJ whole genome shotgun (WGS) entry which is preliminary data.</text>
</comment>
<feature type="active site" description="Acyl-ester intermediate" evidence="7">
    <location>
        <position position="66"/>
    </location>
</feature>
<evidence type="ECO:0000256" key="6">
    <source>
        <dbReference type="ARBA" id="ARBA00023251"/>
    </source>
</evidence>
<evidence type="ECO:0000256" key="1">
    <source>
        <dbReference type="ARBA" id="ARBA00001526"/>
    </source>
</evidence>
<dbReference type="PANTHER" id="PTHR30627">
    <property type="entry name" value="PEPTIDOGLYCAN D,D-TRANSPEPTIDASE"/>
    <property type="match status" value="1"/>
</dbReference>
<dbReference type="STRING" id="929558.SMGD1_0342"/>
<evidence type="ECO:0000259" key="10">
    <source>
        <dbReference type="Pfam" id="PF00905"/>
    </source>
</evidence>
<sequence length="256" mass="29640">MSKINYINITLLISLFFSFASANDSQFQNIFKARDVKGTLIISSLKNDKNYVYNQERATKRYLPASTFKIPNTLIALDEGAVKDENEIIKWDGKIRAYDAWNRDQNLKTALPKSCVWFYQELAQRVGNDKYLKHLQKIAYGNKKTGSDVSTFWLEGEIKISASEQIDFLKKLYKNELPYKKEHLDILKKIMLVKAESNYTIRAKTGLVAKHGWYVGYVETKVQVCFFALNIDIDKKSDIKSRKEIVMEALKIKNII</sequence>
<dbReference type="GO" id="GO:0005886">
    <property type="term" value="C:plasma membrane"/>
    <property type="evidence" value="ECO:0007669"/>
    <property type="project" value="TreeGrafter"/>
</dbReference>
<keyword evidence="12" id="KW-1185">Reference proteome</keyword>
<keyword evidence="4 9" id="KW-0732">Signal</keyword>
<feature type="modified residue" description="N6-carboxylysine" evidence="7">
    <location>
        <position position="69"/>
    </location>
</feature>
<dbReference type="InterPro" id="IPR050515">
    <property type="entry name" value="Beta-lactam/transpept"/>
</dbReference>
<dbReference type="NCBIfam" id="NF012161">
    <property type="entry name" value="bla_class_D_main"/>
    <property type="match status" value="1"/>
</dbReference>
<evidence type="ECO:0000256" key="4">
    <source>
        <dbReference type="ARBA" id="ARBA00022729"/>
    </source>
</evidence>
<feature type="chain" id="PRO_5003549626" description="Beta-lactamase" evidence="9">
    <location>
        <begin position="23"/>
        <end position="256"/>
    </location>
</feature>
<keyword evidence="5 8" id="KW-0378">Hydrolase</keyword>
<dbReference type="RefSeq" id="WP_008340453.1">
    <property type="nucleotide sequence ID" value="NZ_AFRZ01000001.1"/>
</dbReference>
<comment type="catalytic activity">
    <reaction evidence="1 8">
        <text>a beta-lactam + H2O = a substituted beta-amino acid</text>
        <dbReference type="Rhea" id="RHEA:20401"/>
        <dbReference type="ChEBI" id="CHEBI:15377"/>
        <dbReference type="ChEBI" id="CHEBI:35627"/>
        <dbReference type="ChEBI" id="CHEBI:140347"/>
        <dbReference type="EC" id="3.5.2.6"/>
    </reaction>
</comment>
<organism evidence="11 12">
    <name type="scientific">Sulfurimonas gotlandica (strain DSM 19862 / JCM 16533 / GD1)</name>
    <dbReference type="NCBI Taxonomy" id="929558"/>
    <lineage>
        <taxon>Bacteria</taxon>
        <taxon>Pseudomonadati</taxon>
        <taxon>Campylobacterota</taxon>
        <taxon>Epsilonproteobacteria</taxon>
        <taxon>Campylobacterales</taxon>
        <taxon>Sulfurimonadaceae</taxon>
        <taxon>Sulfurimonas</taxon>
    </lineage>
</organism>
<dbReference type="Proteomes" id="UP000006431">
    <property type="component" value="Unassembled WGS sequence"/>
</dbReference>